<accession>A0A226E200</accession>
<dbReference type="AlphaFoldDB" id="A0A226E200"/>
<protein>
    <recommendedName>
        <fullName evidence="4">F-box domain-containing protein</fullName>
    </recommendedName>
</protein>
<organism evidence="2 3">
    <name type="scientific">Folsomia candida</name>
    <name type="common">Springtail</name>
    <dbReference type="NCBI Taxonomy" id="158441"/>
    <lineage>
        <taxon>Eukaryota</taxon>
        <taxon>Metazoa</taxon>
        <taxon>Ecdysozoa</taxon>
        <taxon>Arthropoda</taxon>
        <taxon>Hexapoda</taxon>
        <taxon>Collembola</taxon>
        <taxon>Entomobryomorpha</taxon>
        <taxon>Isotomoidea</taxon>
        <taxon>Isotomidae</taxon>
        <taxon>Proisotominae</taxon>
        <taxon>Folsomia</taxon>
    </lineage>
</organism>
<proteinExistence type="predicted"/>
<keyword evidence="1" id="KW-0175">Coiled coil</keyword>
<evidence type="ECO:0000256" key="1">
    <source>
        <dbReference type="SAM" id="Coils"/>
    </source>
</evidence>
<evidence type="ECO:0008006" key="4">
    <source>
        <dbReference type="Google" id="ProtNLM"/>
    </source>
</evidence>
<reference evidence="2 3" key="1">
    <citation type="submission" date="2015-12" db="EMBL/GenBank/DDBJ databases">
        <title>The genome of Folsomia candida.</title>
        <authorList>
            <person name="Faddeeva A."/>
            <person name="Derks M.F."/>
            <person name="Anvar Y."/>
            <person name="Smit S."/>
            <person name="Van Straalen N."/>
            <person name="Roelofs D."/>
        </authorList>
    </citation>
    <scope>NUCLEOTIDE SEQUENCE [LARGE SCALE GENOMIC DNA]</scope>
    <source>
        <strain evidence="2 3">VU population</strain>
        <tissue evidence="2">Whole body</tissue>
    </source>
</reference>
<sequence>MSDPQLPTSYDELLAKYKQLLEENSTLKNLVNSSRSENALVTREDQSVTILDVSAPLGTVEPVPTSPHPFLLEPILRHLSVFLDYASLHACRQVCSSWYIFMTTAFLKRSKIVMQFNRDVRPVPQRRLPRTPIPGPLQPPQQEDALWLDSSDSDEEFLHGWRTIDNLGKVYPYPIVTEAELALKEITRPEGSSTFRQLRKFYWESKARLCSSQSELIPSKINATEEEEDTNEDAILSFDLGLNFDKDLHIPSPPVPETLELVGFNCPSGWLKTYGYLVKNLSIDFGNFQRRERFGEVEPSVLVRLLKEFCPNVDSLVVQKPTYNLGQSLVRGEDGGPSQDVLLPVVG</sequence>
<evidence type="ECO:0000313" key="2">
    <source>
        <dbReference type="EMBL" id="OXA50951.1"/>
    </source>
</evidence>
<feature type="coiled-coil region" evidence="1">
    <location>
        <begin position="10"/>
        <end position="37"/>
    </location>
</feature>
<dbReference type="Proteomes" id="UP000198287">
    <property type="component" value="Unassembled WGS sequence"/>
</dbReference>
<dbReference type="SUPFAM" id="SSF81383">
    <property type="entry name" value="F-box domain"/>
    <property type="match status" value="1"/>
</dbReference>
<evidence type="ECO:0000313" key="3">
    <source>
        <dbReference type="Proteomes" id="UP000198287"/>
    </source>
</evidence>
<comment type="caution">
    <text evidence="2">The sequence shown here is derived from an EMBL/GenBank/DDBJ whole genome shotgun (WGS) entry which is preliminary data.</text>
</comment>
<name>A0A226E200_FOLCA</name>
<dbReference type="InterPro" id="IPR036047">
    <property type="entry name" value="F-box-like_dom_sf"/>
</dbReference>
<dbReference type="EMBL" id="LNIX01000008">
    <property type="protein sequence ID" value="OXA50951.1"/>
    <property type="molecule type" value="Genomic_DNA"/>
</dbReference>
<keyword evidence="3" id="KW-1185">Reference proteome</keyword>
<gene>
    <name evidence="2" type="ORF">Fcan01_14060</name>
</gene>